<dbReference type="GO" id="GO:0000287">
    <property type="term" value="F:magnesium ion binding"/>
    <property type="evidence" value="ECO:0007669"/>
    <property type="project" value="InterPro"/>
</dbReference>
<evidence type="ECO:0000313" key="5">
    <source>
        <dbReference type="Proteomes" id="UP001211907"/>
    </source>
</evidence>
<dbReference type="InterPro" id="IPR007537">
    <property type="entry name" value="tRNAHis_GuaTrfase_Thg1"/>
</dbReference>
<evidence type="ECO:0000256" key="1">
    <source>
        <dbReference type="ARBA" id="ARBA00015443"/>
    </source>
</evidence>
<name>A0AAD5SQZ1_9FUNG</name>
<dbReference type="PANTHER" id="PTHR12729:SF1">
    <property type="entry name" value="TRNAHIS GUANYLYLTRANSFERASE CATALYTIC DOMAIN-CONTAINING PROTEIN"/>
    <property type="match status" value="1"/>
</dbReference>
<comment type="caution">
    <text evidence="4">The sequence shown here is derived from an EMBL/GenBank/DDBJ whole genome shotgun (WGS) entry which is preliminary data.</text>
</comment>
<gene>
    <name evidence="4" type="ORF">HK100_007224</name>
</gene>
<evidence type="ECO:0000313" key="4">
    <source>
        <dbReference type="EMBL" id="KAJ3091234.1"/>
    </source>
</evidence>
<feature type="domain" description="tRNAHis guanylyltransferase catalytic" evidence="3">
    <location>
        <begin position="36"/>
        <end position="203"/>
    </location>
</feature>
<dbReference type="EMBL" id="JADGJH010003399">
    <property type="protein sequence ID" value="KAJ3091234.1"/>
    <property type="molecule type" value="Genomic_DNA"/>
</dbReference>
<dbReference type="Gene3D" id="3.30.70.3000">
    <property type="match status" value="1"/>
</dbReference>
<sequence>MNASRSSKIATALAAVASKHTHELGTRLKALEAVAAPPPVAASTPYVIRIDAVGFSVFTTGIAKPFDSRLKDAMVATTIDLVTKFQPIMAYHHSDEISLVYPAAMPAPNDSYSDSGEKIDPSVSIVTEELSKDKRSKRVKTLPDKTHLYSGRIQKLASVVSSYASARLNFHLSTFDWEDCSLKVKERMKGHEAYFDGRVCPLPDLYTAMECIFWRSNFDGFRNSVSGIAQNYFKHSQLQNKNLPQLLEMLSSHHNIDVYEKYGPKYLFGTWIKKEEYTISLDQINLPPEALKHRKSDEPIVRRRFRSGSFNWADYSEEDRVKFLAAKTWPVYQNSPPMDPIKGDSTIYYI</sequence>
<dbReference type="InterPro" id="IPR038469">
    <property type="entry name" value="tRNAHis_GuaTrfase_Thg1_sf"/>
</dbReference>
<keyword evidence="5" id="KW-1185">Reference proteome</keyword>
<accession>A0AAD5SQZ1</accession>
<dbReference type="GO" id="GO:0006400">
    <property type="term" value="P:tRNA modification"/>
    <property type="evidence" value="ECO:0007669"/>
    <property type="project" value="InterPro"/>
</dbReference>
<evidence type="ECO:0000259" key="3">
    <source>
        <dbReference type="Pfam" id="PF04446"/>
    </source>
</evidence>
<dbReference type="GO" id="GO:0008193">
    <property type="term" value="F:tRNA guanylyltransferase activity"/>
    <property type="evidence" value="ECO:0007669"/>
    <property type="project" value="InterPro"/>
</dbReference>
<organism evidence="4 5">
    <name type="scientific">Physocladia obscura</name>
    <dbReference type="NCBI Taxonomy" id="109957"/>
    <lineage>
        <taxon>Eukaryota</taxon>
        <taxon>Fungi</taxon>
        <taxon>Fungi incertae sedis</taxon>
        <taxon>Chytridiomycota</taxon>
        <taxon>Chytridiomycota incertae sedis</taxon>
        <taxon>Chytridiomycetes</taxon>
        <taxon>Chytridiales</taxon>
        <taxon>Chytriomycetaceae</taxon>
        <taxon>Physocladia</taxon>
    </lineage>
</organism>
<dbReference type="Pfam" id="PF04446">
    <property type="entry name" value="Thg1"/>
    <property type="match status" value="1"/>
</dbReference>
<dbReference type="Proteomes" id="UP001211907">
    <property type="component" value="Unassembled WGS sequence"/>
</dbReference>
<evidence type="ECO:0000256" key="2">
    <source>
        <dbReference type="ARBA" id="ARBA00032480"/>
    </source>
</evidence>
<dbReference type="PANTHER" id="PTHR12729">
    <property type="entry name" value="TRNA(HIS) GUANYLYLTRANSFERASE-RELATED"/>
    <property type="match status" value="1"/>
</dbReference>
<reference evidence="4" key="1">
    <citation type="submission" date="2020-05" db="EMBL/GenBank/DDBJ databases">
        <title>Phylogenomic resolution of chytrid fungi.</title>
        <authorList>
            <person name="Stajich J.E."/>
            <person name="Amses K."/>
            <person name="Simmons R."/>
            <person name="Seto K."/>
            <person name="Myers J."/>
            <person name="Bonds A."/>
            <person name="Quandt C.A."/>
            <person name="Barry K."/>
            <person name="Liu P."/>
            <person name="Grigoriev I."/>
            <person name="Longcore J.E."/>
            <person name="James T.Y."/>
        </authorList>
    </citation>
    <scope>NUCLEOTIDE SEQUENCE</scope>
    <source>
        <strain evidence="4">JEL0513</strain>
    </source>
</reference>
<protein>
    <recommendedName>
        <fullName evidence="1">tRNA(His) guanylyltransferase</fullName>
    </recommendedName>
    <alternativeName>
        <fullName evidence="2">tRNA-histidine guanylyltransferase</fullName>
    </alternativeName>
</protein>
<dbReference type="AlphaFoldDB" id="A0AAD5SQZ1"/>
<proteinExistence type="predicted"/>
<dbReference type="InterPro" id="IPR024956">
    <property type="entry name" value="tRNAHis_GuaTrfase_cat"/>
</dbReference>